<dbReference type="Proteomes" id="UP000002146">
    <property type="component" value="Chromosome"/>
</dbReference>
<protein>
    <recommendedName>
        <fullName evidence="3">Peptidase M12B, propeptide</fullName>
    </recommendedName>
</protein>
<proteinExistence type="predicted"/>
<dbReference type="eggNOG" id="arCOG03346">
    <property type="taxonomic scope" value="Archaea"/>
</dbReference>
<sequence length="445" mass="49686">MEVGYMKGKTGLRAFSMLLAVMLVSVVLVPVVSASASNSGGEQMSNRSVSEKALVHFGDLTEMRIVDERAVNVKIPFSIKNYDLVVFDLPKIREYLLHGDQLTVYLEGQPYTMDLQETTIDTEAIAKGIHSFTGSLAGVEDSQVLLTVGNKVLLGRIVIDYTEYFIESTSMQDSKSSSAFLQYVYSSKDIVPEGDTIPIDSHLLSTHAIDEKAYALKKMLEEQADPRATVTVRVLVATDSKWMTDEPDWQDTAAAIIQYCNYDFNTLGVNIVPIYDTSKAQQLSSDPQIINSSLSTFKKYFPESYLNSKSADLGLYLGGYDSIEFEGVGSSGGYDFPSLCRYAWAQMADDPSTYDAVLKDRAVVTMHELGHAFDAAHEYAPNQTETYNRAYQFYEHNRYYQTVMWGCFMKTAWLQFSATDGFYGDANHDNSRRITETKGVVASYC</sequence>
<gene>
    <name evidence="1" type="ordered locus">Memar_0138</name>
</gene>
<dbReference type="EMBL" id="CP000562">
    <property type="protein sequence ID" value="ABN56073.1"/>
    <property type="molecule type" value="Genomic_DNA"/>
</dbReference>
<dbReference type="InterPro" id="IPR024079">
    <property type="entry name" value="MetalloPept_cat_dom_sf"/>
</dbReference>
<dbReference type="SUPFAM" id="SSF55486">
    <property type="entry name" value="Metalloproteases ('zincins'), catalytic domain"/>
    <property type="match status" value="1"/>
</dbReference>
<organism evidence="1 2">
    <name type="scientific">Methanoculleus marisnigri (strain ATCC 35101 / DSM 1498 / JR1)</name>
    <dbReference type="NCBI Taxonomy" id="368407"/>
    <lineage>
        <taxon>Archaea</taxon>
        <taxon>Methanobacteriati</taxon>
        <taxon>Methanobacteriota</taxon>
        <taxon>Stenosarchaea group</taxon>
        <taxon>Methanomicrobia</taxon>
        <taxon>Methanomicrobiales</taxon>
        <taxon>Methanomicrobiaceae</taxon>
        <taxon>Methanoculleus</taxon>
    </lineage>
</organism>
<name>A3CRS3_METMJ</name>
<reference evidence="1 2" key="1">
    <citation type="journal article" date="2009" name="Stand. Genomic Sci.">
        <title>Complete genome sequence of Methanoculleus marisnigri Romesser et al. 1981 type strain JR1.</title>
        <authorList>
            <person name="Anderson I.J."/>
            <person name="Sieprawska-Lupa M."/>
            <person name="Lapidus A."/>
            <person name="Nolan M."/>
            <person name="Copeland A."/>
            <person name="Glavina Del Rio T."/>
            <person name="Tice H."/>
            <person name="Dalin E."/>
            <person name="Barry K."/>
            <person name="Saunders E."/>
            <person name="Han C."/>
            <person name="Brettin T."/>
            <person name="Detter J.C."/>
            <person name="Bruce D."/>
            <person name="Mikhailova N."/>
            <person name="Pitluck S."/>
            <person name="Hauser L."/>
            <person name="Land M."/>
            <person name="Lucas S."/>
            <person name="Richardson P."/>
            <person name="Whitman W.B."/>
            <person name="Kyrpides N.C."/>
        </authorList>
    </citation>
    <scope>NUCLEOTIDE SEQUENCE [LARGE SCALE GENOMIC DNA]</scope>
    <source>
        <strain evidence="2">ATCC 35101 / DSM 1498 / JR1</strain>
    </source>
</reference>
<accession>A3CRS3</accession>
<evidence type="ECO:0000313" key="2">
    <source>
        <dbReference type="Proteomes" id="UP000002146"/>
    </source>
</evidence>
<dbReference type="Gene3D" id="3.40.390.10">
    <property type="entry name" value="Collagenase (Catalytic Domain)"/>
    <property type="match status" value="1"/>
</dbReference>
<keyword evidence="2" id="KW-1185">Reference proteome</keyword>
<dbReference type="AlphaFoldDB" id="A3CRS3"/>
<dbReference type="GO" id="GO:0008237">
    <property type="term" value="F:metallopeptidase activity"/>
    <property type="evidence" value="ECO:0007669"/>
    <property type="project" value="InterPro"/>
</dbReference>
<evidence type="ECO:0008006" key="3">
    <source>
        <dbReference type="Google" id="ProtNLM"/>
    </source>
</evidence>
<dbReference type="HOGENOM" id="CLU_047668_0_0_2"/>
<dbReference type="KEGG" id="mem:Memar_0138"/>
<evidence type="ECO:0000313" key="1">
    <source>
        <dbReference type="EMBL" id="ABN56073.1"/>
    </source>
</evidence>